<evidence type="ECO:0000256" key="1">
    <source>
        <dbReference type="SAM" id="MobiDB-lite"/>
    </source>
</evidence>
<gene>
    <name evidence="2" type="ORF">PAHAL_3G229900</name>
</gene>
<accession>A0A2S3HAW7</accession>
<feature type="compositionally biased region" description="Basic residues" evidence="1">
    <location>
        <begin position="19"/>
        <end position="34"/>
    </location>
</feature>
<feature type="compositionally biased region" description="Polar residues" evidence="1">
    <location>
        <begin position="1"/>
        <end position="17"/>
    </location>
</feature>
<organism evidence="2">
    <name type="scientific">Panicum hallii</name>
    <dbReference type="NCBI Taxonomy" id="206008"/>
    <lineage>
        <taxon>Eukaryota</taxon>
        <taxon>Viridiplantae</taxon>
        <taxon>Streptophyta</taxon>
        <taxon>Embryophyta</taxon>
        <taxon>Tracheophyta</taxon>
        <taxon>Spermatophyta</taxon>
        <taxon>Magnoliopsida</taxon>
        <taxon>Liliopsida</taxon>
        <taxon>Poales</taxon>
        <taxon>Poaceae</taxon>
        <taxon>PACMAD clade</taxon>
        <taxon>Panicoideae</taxon>
        <taxon>Panicodae</taxon>
        <taxon>Paniceae</taxon>
        <taxon>Panicinae</taxon>
        <taxon>Panicum</taxon>
        <taxon>Panicum sect. Panicum</taxon>
    </lineage>
</organism>
<feature type="region of interest" description="Disordered" evidence="1">
    <location>
        <begin position="1"/>
        <end position="129"/>
    </location>
</feature>
<feature type="compositionally biased region" description="Basic and acidic residues" evidence="1">
    <location>
        <begin position="108"/>
        <end position="122"/>
    </location>
</feature>
<proteinExistence type="predicted"/>
<sequence>MRNPASNSPIGTGNPATHTLRRRRRRKRGSKRKYWRIESQEKINHKPNNSTCSPRHTHTEAHARPPRAICEHRRAKAAKQINRRRRRNGERGAKEEAENANATTGQGAEHRREEKPEREGKKPSRISLF</sequence>
<reference evidence="2" key="1">
    <citation type="submission" date="2018-04" db="EMBL/GenBank/DDBJ databases">
        <title>WGS assembly of Panicum hallii.</title>
        <authorList>
            <person name="Lovell J."/>
            <person name="Jenkins J."/>
            <person name="Lowry D."/>
            <person name="Mamidi S."/>
            <person name="Sreedasyam A."/>
            <person name="Weng X."/>
            <person name="Barry K."/>
            <person name="Bonette J."/>
            <person name="Campitelli B."/>
            <person name="Daum C."/>
            <person name="Gordon S."/>
            <person name="Gould B."/>
            <person name="Lipzen A."/>
            <person name="Macqueen A."/>
            <person name="Palacio-Mejia J."/>
            <person name="Plott C."/>
            <person name="Shakirov E."/>
            <person name="Shu S."/>
            <person name="Yoshinaga Y."/>
            <person name="Zane M."/>
            <person name="Rokhsar D."/>
            <person name="Grimwood J."/>
            <person name="Schmutz J."/>
            <person name="Juenger T."/>
        </authorList>
    </citation>
    <scope>NUCLEOTIDE SEQUENCE [LARGE SCALE GENOMIC DNA]</scope>
    <source>
        <strain evidence="2">FIL2</strain>
    </source>
</reference>
<evidence type="ECO:0000313" key="2">
    <source>
        <dbReference type="EMBL" id="PAN18863.2"/>
    </source>
</evidence>
<dbReference type="Gramene" id="PAN18863">
    <property type="protein sequence ID" value="PAN18863"/>
    <property type="gene ID" value="PAHAL_3G229900"/>
</dbReference>
<dbReference type="EMBL" id="CM008048">
    <property type="protein sequence ID" value="PAN18863.2"/>
    <property type="molecule type" value="Genomic_DNA"/>
</dbReference>
<feature type="compositionally biased region" description="Basic residues" evidence="1">
    <location>
        <begin position="73"/>
        <end position="88"/>
    </location>
</feature>
<dbReference type="Proteomes" id="UP000243499">
    <property type="component" value="Chromosome 3"/>
</dbReference>
<protein>
    <submittedName>
        <fullName evidence="2">Uncharacterized protein</fullName>
    </submittedName>
</protein>
<feature type="compositionally biased region" description="Basic and acidic residues" evidence="1">
    <location>
        <begin position="35"/>
        <end position="44"/>
    </location>
</feature>
<name>A0A2S3HAW7_9POAL</name>
<dbReference type="AlphaFoldDB" id="A0A2S3HAW7"/>